<evidence type="ECO:0000313" key="1">
    <source>
        <dbReference type="EMBL" id="NDK92326.1"/>
    </source>
</evidence>
<dbReference type="AlphaFoldDB" id="A0A7K3LW42"/>
<reference evidence="1 2" key="1">
    <citation type="submission" date="2020-01" db="EMBL/GenBank/DDBJ databases">
        <title>Investigation of new actinobacteria for the biodesulphurisation of diesel fuel.</title>
        <authorList>
            <person name="Athi Narayanan S.M."/>
        </authorList>
    </citation>
    <scope>NUCLEOTIDE SEQUENCE [LARGE SCALE GENOMIC DNA]</scope>
    <source>
        <strain evidence="1 2">213E</strain>
    </source>
</reference>
<accession>A0A7K3LW42</accession>
<dbReference type="PROSITE" id="PS51257">
    <property type="entry name" value="PROKAR_LIPOPROTEIN"/>
    <property type="match status" value="1"/>
</dbReference>
<keyword evidence="2" id="KW-1185">Reference proteome</keyword>
<evidence type="ECO:0000313" key="2">
    <source>
        <dbReference type="Proteomes" id="UP000466307"/>
    </source>
</evidence>
<organism evidence="1 2">
    <name type="scientific">Gordonia desulfuricans</name>
    <dbReference type="NCBI Taxonomy" id="89051"/>
    <lineage>
        <taxon>Bacteria</taxon>
        <taxon>Bacillati</taxon>
        <taxon>Actinomycetota</taxon>
        <taxon>Actinomycetes</taxon>
        <taxon>Mycobacteriales</taxon>
        <taxon>Gordoniaceae</taxon>
        <taxon>Gordonia</taxon>
    </lineage>
</organism>
<protein>
    <submittedName>
        <fullName evidence="1">Uncharacterized protein</fullName>
    </submittedName>
</protein>
<name>A0A7K3LW42_9ACTN</name>
<dbReference type="RefSeq" id="WP_020794374.1">
    <property type="nucleotide sequence ID" value="NZ_JAADZU010000114.1"/>
</dbReference>
<gene>
    <name evidence="1" type="ORF">GYA93_22600</name>
</gene>
<sequence>MTRFVRLGALLTALVVTVLLAGCSSGGDDRRAGLPADFPAEQVPLVDGQIIASAGSGDQWTLTVQAPANAGNPLDGAVRKLTDDGYQENGRDTAGGQTVVRLSSTKDQRTYWVTVGVSPVAAGGPTSLFYQVSTG</sequence>
<comment type="caution">
    <text evidence="1">The sequence shown here is derived from an EMBL/GenBank/DDBJ whole genome shotgun (WGS) entry which is preliminary data.</text>
</comment>
<proteinExistence type="predicted"/>
<dbReference type="EMBL" id="JAADZU010000114">
    <property type="protein sequence ID" value="NDK92326.1"/>
    <property type="molecule type" value="Genomic_DNA"/>
</dbReference>
<dbReference type="Proteomes" id="UP000466307">
    <property type="component" value="Unassembled WGS sequence"/>
</dbReference>